<comment type="domain">
    <text evidence="7">The DHHC domain is required for palmitoyltransferase activity.</text>
</comment>
<evidence type="ECO:0000256" key="5">
    <source>
        <dbReference type="ARBA" id="ARBA00023136"/>
    </source>
</evidence>
<feature type="domain" description="Palmitoyltransferase DHHC" evidence="8">
    <location>
        <begin position="131"/>
        <end position="254"/>
    </location>
</feature>
<dbReference type="PROSITE" id="PS50216">
    <property type="entry name" value="DHHC"/>
    <property type="match status" value="1"/>
</dbReference>
<feature type="transmembrane region" description="Helical" evidence="7">
    <location>
        <begin position="87"/>
        <end position="105"/>
    </location>
</feature>
<evidence type="ECO:0000256" key="7">
    <source>
        <dbReference type="RuleBase" id="RU079119"/>
    </source>
</evidence>
<evidence type="ECO:0000256" key="4">
    <source>
        <dbReference type="ARBA" id="ARBA00022989"/>
    </source>
</evidence>
<dbReference type="RefSeq" id="XP_068370568.1">
    <property type="nucleotide sequence ID" value="XM_068496614.1"/>
</dbReference>
<proteinExistence type="inferred from homology"/>
<organism evidence="9 10">
    <name type="scientific">Tritrichomonas foetus</name>
    <dbReference type="NCBI Taxonomy" id="1144522"/>
    <lineage>
        <taxon>Eukaryota</taxon>
        <taxon>Metamonada</taxon>
        <taxon>Parabasalia</taxon>
        <taxon>Tritrichomonadida</taxon>
        <taxon>Tritrichomonadidae</taxon>
        <taxon>Tritrichomonas</taxon>
    </lineage>
</organism>
<dbReference type="AlphaFoldDB" id="A0A1J4L2W8"/>
<comment type="caution">
    <text evidence="9">The sequence shown here is derived from an EMBL/GenBank/DDBJ whole genome shotgun (WGS) entry which is preliminary data.</text>
</comment>
<feature type="transmembrane region" description="Helical" evidence="7">
    <location>
        <begin position="55"/>
        <end position="75"/>
    </location>
</feature>
<evidence type="ECO:0000313" key="10">
    <source>
        <dbReference type="Proteomes" id="UP000179807"/>
    </source>
</evidence>
<keyword evidence="4 7" id="KW-1133">Transmembrane helix</keyword>
<evidence type="ECO:0000259" key="8">
    <source>
        <dbReference type="Pfam" id="PF01529"/>
    </source>
</evidence>
<feature type="transmembrane region" description="Helical" evidence="7">
    <location>
        <begin position="178"/>
        <end position="196"/>
    </location>
</feature>
<name>A0A1J4L2W8_9EUKA</name>
<evidence type="ECO:0000256" key="2">
    <source>
        <dbReference type="ARBA" id="ARBA00022679"/>
    </source>
</evidence>
<dbReference type="InterPro" id="IPR001594">
    <property type="entry name" value="Palmitoyltrfase_DHHC"/>
</dbReference>
<dbReference type="GO" id="GO:0006612">
    <property type="term" value="P:protein targeting to membrane"/>
    <property type="evidence" value="ECO:0007669"/>
    <property type="project" value="TreeGrafter"/>
</dbReference>
<comment type="similarity">
    <text evidence="7">Belongs to the DHHC palmitoyltransferase family.</text>
</comment>
<dbReference type="Proteomes" id="UP000179807">
    <property type="component" value="Unassembled WGS sequence"/>
</dbReference>
<keyword evidence="10" id="KW-1185">Reference proteome</keyword>
<dbReference type="InterPro" id="IPR039859">
    <property type="entry name" value="PFA4/ZDH16/20/ERF2-like"/>
</dbReference>
<evidence type="ECO:0000313" key="9">
    <source>
        <dbReference type="EMBL" id="OHT17432.1"/>
    </source>
</evidence>
<protein>
    <recommendedName>
        <fullName evidence="7">Palmitoyltransferase</fullName>
        <ecNumber evidence="7">2.3.1.225</ecNumber>
    </recommendedName>
</protein>
<gene>
    <name evidence="9" type="ORF">TRFO_12393</name>
</gene>
<accession>A0A1J4L2W8</accession>
<reference evidence="9" key="1">
    <citation type="submission" date="2016-10" db="EMBL/GenBank/DDBJ databases">
        <authorList>
            <person name="Benchimol M."/>
            <person name="Almeida L.G."/>
            <person name="Vasconcelos A.T."/>
            <person name="Perreira-Neves A."/>
            <person name="Rosa I.A."/>
            <person name="Tasca T."/>
            <person name="Bogo M.R."/>
            <person name="de Souza W."/>
        </authorList>
    </citation>
    <scope>NUCLEOTIDE SEQUENCE [LARGE SCALE GENOMIC DNA]</scope>
    <source>
        <strain evidence="9">K</strain>
    </source>
</reference>
<dbReference type="GeneID" id="94831318"/>
<feature type="transmembrane region" description="Helical" evidence="7">
    <location>
        <begin position="216"/>
        <end position="238"/>
    </location>
</feature>
<dbReference type="GO" id="GO:0005794">
    <property type="term" value="C:Golgi apparatus"/>
    <property type="evidence" value="ECO:0007669"/>
    <property type="project" value="TreeGrafter"/>
</dbReference>
<comment type="catalytic activity">
    <reaction evidence="7">
        <text>L-cysteinyl-[protein] + hexadecanoyl-CoA = S-hexadecanoyl-L-cysteinyl-[protein] + CoA</text>
        <dbReference type="Rhea" id="RHEA:36683"/>
        <dbReference type="Rhea" id="RHEA-COMP:10131"/>
        <dbReference type="Rhea" id="RHEA-COMP:11032"/>
        <dbReference type="ChEBI" id="CHEBI:29950"/>
        <dbReference type="ChEBI" id="CHEBI:57287"/>
        <dbReference type="ChEBI" id="CHEBI:57379"/>
        <dbReference type="ChEBI" id="CHEBI:74151"/>
        <dbReference type="EC" id="2.3.1.225"/>
    </reaction>
</comment>
<keyword evidence="5 7" id="KW-0472">Membrane</keyword>
<keyword evidence="3 7" id="KW-0812">Transmembrane</keyword>
<dbReference type="Pfam" id="PF01529">
    <property type="entry name" value="DHHC"/>
    <property type="match status" value="1"/>
</dbReference>
<dbReference type="GO" id="GO:0005783">
    <property type="term" value="C:endoplasmic reticulum"/>
    <property type="evidence" value="ECO:0007669"/>
    <property type="project" value="TreeGrafter"/>
</dbReference>
<comment type="subcellular location">
    <subcellularLocation>
        <location evidence="1">Membrane</location>
        <topology evidence="1">Multi-pass membrane protein</topology>
    </subcellularLocation>
</comment>
<keyword evidence="6 7" id="KW-0012">Acyltransferase</keyword>
<dbReference type="PANTHER" id="PTHR22883:SF147">
    <property type="entry name" value="PALMITOYLTRANSFERASE"/>
    <property type="match status" value="1"/>
</dbReference>
<dbReference type="GO" id="GO:0016020">
    <property type="term" value="C:membrane"/>
    <property type="evidence" value="ECO:0007669"/>
    <property type="project" value="UniProtKB-SubCell"/>
</dbReference>
<dbReference type="EMBL" id="MLAK01000003">
    <property type="protein sequence ID" value="OHT17432.1"/>
    <property type="molecule type" value="Genomic_DNA"/>
</dbReference>
<evidence type="ECO:0000256" key="3">
    <source>
        <dbReference type="ARBA" id="ARBA00022692"/>
    </source>
</evidence>
<dbReference type="EC" id="2.3.1.225" evidence="7"/>
<dbReference type="GO" id="GO:0019706">
    <property type="term" value="F:protein-cysteine S-palmitoyltransferase activity"/>
    <property type="evidence" value="ECO:0007669"/>
    <property type="project" value="UniProtKB-EC"/>
</dbReference>
<keyword evidence="2 7" id="KW-0808">Transferase</keyword>
<dbReference type="VEuPathDB" id="TrichDB:TRFO_12393"/>
<dbReference type="PANTHER" id="PTHR22883">
    <property type="entry name" value="ZINC FINGER DHHC DOMAIN CONTAINING PROTEIN"/>
    <property type="match status" value="1"/>
</dbReference>
<evidence type="ECO:0000256" key="6">
    <source>
        <dbReference type="ARBA" id="ARBA00023315"/>
    </source>
</evidence>
<evidence type="ECO:0000256" key="1">
    <source>
        <dbReference type="ARBA" id="ARBA00004141"/>
    </source>
</evidence>
<sequence length="339" mass="40438">MDITDLESKYNTKDTKQRPEETVFTSVCQCGPLHLWRLSQTKELVLNHYLIKSPIPIYVFFLVISNYFFFFHYIYPFGNWKFEFLRYLYLFIMIYSLIVYLIIFYEGPGYLPYYYPRRPKGKDDLSGFVTTEDQYYYVKSKHFPRHIQYFSSAGRLVIRADHFCAWTGSFIGKRNLKVFMQFVILILVYLGTMLPFETKIGVMIIKKTISFSYVDLAVYLFYYCQSCFLTFLTLKILVSTIAVNTVGMSSFEYYYQYIHRISLSTRLPAIDNWELVCGPRSQWYLWLLPIPAFWHLDDYELAEMVIRDNKRANDFRESMGELPFMYDGDSSLPFFKMSA</sequence>
<dbReference type="OrthoDB" id="331948at2759"/>